<dbReference type="SUPFAM" id="SSF47648">
    <property type="entry name" value="Nucleoside phosphorylase/phosphoribosyltransferase N-terminal domain"/>
    <property type="match status" value="1"/>
</dbReference>
<proteinExistence type="inferred from homology"/>
<sequence>MRIFDIITKKKHGGILTDEEISYMINAFVKGDIADYQMAAMLMAVWFQGMNDHELSVLTQVMAKSGDSVDLSAIEGEKADKHSTGGVGDKTTLIVAPLVAACGGKVAKMSGRGLGHTGGTIDKLESIPGLRTSLTRTEFFSIVNKIGLSVISQTGNIAPADKKIYALRDVTATIDSIPLIASSIMSKKLAAGSDCIVLDVKTGSGAFMKTLDESIELAQKMVSIGERAGRKTVALITDMDIPLGAAIGNSLEVIESVETLRGSGPDDLTEICLQLAANMLHLLDKGSVPECRAMAKNAINNGSALEKFAAMVQAQGGDASFIYDTHKFAAAHYSRKILAAADGFISKMNAEKCGIAAAILGAGREIKGAEIDSSAGIMIRKKYGEAVRKGDILAELFTSEEKRLEEAEHIYKDAVAINEKEPEKIPLVFARIESEKIERY</sequence>
<dbReference type="PROSITE" id="PS00647">
    <property type="entry name" value="THYMID_PHOSPHORYLASE"/>
    <property type="match status" value="1"/>
</dbReference>
<reference evidence="12 13" key="1">
    <citation type="submission" date="2023-07" db="EMBL/GenBank/DDBJ databases">
        <title>Genomic Encyclopedia of Type Strains, Phase IV (KMG-IV): sequencing the most valuable type-strain genomes for metagenomic binning, comparative biology and taxonomic classification.</title>
        <authorList>
            <person name="Goeker M."/>
        </authorList>
    </citation>
    <scope>NUCLEOTIDE SEQUENCE [LARGE SCALE GENOMIC DNA]</scope>
    <source>
        <strain evidence="12 13">DSM 16980</strain>
    </source>
</reference>
<evidence type="ECO:0000313" key="13">
    <source>
        <dbReference type="Proteomes" id="UP001239167"/>
    </source>
</evidence>
<evidence type="ECO:0000256" key="4">
    <source>
        <dbReference type="ARBA" id="ARBA00011738"/>
    </source>
</evidence>
<comment type="caution">
    <text evidence="12">The sequence shown here is derived from an EMBL/GenBank/DDBJ whole genome shotgun (WGS) entry which is preliminary data.</text>
</comment>
<dbReference type="EMBL" id="JAUSUE010000005">
    <property type="protein sequence ID" value="MDQ0203249.1"/>
    <property type="molecule type" value="Genomic_DNA"/>
</dbReference>
<gene>
    <name evidence="12" type="ORF">J2S01_000965</name>
</gene>
<dbReference type="InterPro" id="IPR017872">
    <property type="entry name" value="Pyrmidine_PPase_CS"/>
</dbReference>
<comment type="catalytic activity">
    <reaction evidence="9">
        <text>uridine + phosphate = alpha-D-ribose 1-phosphate + uracil</text>
        <dbReference type="Rhea" id="RHEA:24388"/>
        <dbReference type="ChEBI" id="CHEBI:16704"/>
        <dbReference type="ChEBI" id="CHEBI:17568"/>
        <dbReference type="ChEBI" id="CHEBI:43474"/>
        <dbReference type="ChEBI" id="CHEBI:57720"/>
        <dbReference type="EC" id="2.4.2.2"/>
    </reaction>
</comment>
<dbReference type="EC" id="2.4.2.2" evidence="5"/>
<dbReference type="InterPro" id="IPR035902">
    <property type="entry name" value="Nuc_phospho_transferase"/>
</dbReference>
<dbReference type="Pfam" id="PF07831">
    <property type="entry name" value="PYNP_C"/>
    <property type="match status" value="1"/>
</dbReference>
<dbReference type="InterPro" id="IPR017459">
    <property type="entry name" value="Glycosyl_Trfase_fam3_N_dom"/>
</dbReference>
<dbReference type="PANTHER" id="PTHR10515">
    <property type="entry name" value="THYMIDINE PHOSPHORYLASE"/>
    <property type="match status" value="1"/>
</dbReference>
<comment type="function">
    <text evidence="2">Catalyzes phosphorolysis of the pyrimidine nucleosides uridine, thymidine and 2'-deoxyuridine with the formation of the corresponding pyrimidine base and ribose-1-phosphate.</text>
</comment>
<dbReference type="PANTHER" id="PTHR10515:SF0">
    <property type="entry name" value="THYMIDINE PHOSPHORYLASE"/>
    <property type="match status" value="1"/>
</dbReference>
<dbReference type="SUPFAM" id="SSF52418">
    <property type="entry name" value="Nucleoside phosphorylase/phosphoribosyltransferase catalytic domain"/>
    <property type="match status" value="1"/>
</dbReference>
<evidence type="ECO:0000256" key="8">
    <source>
        <dbReference type="ARBA" id="ARBA00022679"/>
    </source>
</evidence>
<keyword evidence="7 12" id="KW-0328">Glycosyltransferase</keyword>
<dbReference type="Pfam" id="PF00591">
    <property type="entry name" value="Glycos_transf_3"/>
    <property type="match status" value="1"/>
</dbReference>
<evidence type="ECO:0000256" key="9">
    <source>
        <dbReference type="ARBA" id="ARBA00048453"/>
    </source>
</evidence>
<dbReference type="Gene3D" id="3.40.1030.10">
    <property type="entry name" value="Nucleoside phosphorylase/phosphoribosyltransferase catalytic domain"/>
    <property type="match status" value="1"/>
</dbReference>
<evidence type="ECO:0000259" key="11">
    <source>
        <dbReference type="SMART" id="SM00941"/>
    </source>
</evidence>
<dbReference type="SUPFAM" id="SSF54680">
    <property type="entry name" value="Pyrimidine nucleoside phosphorylase C-terminal domain"/>
    <property type="match status" value="1"/>
</dbReference>
<organism evidence="12 13">
    <name type="scientific">Pectinatus haikarae</name>
    <dbReference type="NCBI Taxonomy" id="349096"/>
    <lineage>
        <taxon>Bacteria</taxon>
        <taxon>Bacillati</taxon>
        <taxon>Bacillota</taxon>
        <taxon>Negativicutes</taxon>
        <taxon>Selenomonadales</taxon>
        <taxon>Selenomonadaceae</taxon>
        <taxon>Pectinatus</taxon>
    </lineage>
</organism>
<dbReference type="Proteomes" id="UP001239167">
    <property type="component" value="Unassembled WGS sequence"/>
</dbReference>
<evidence type="ECO:0000256" key="6">
    <source>
        <dbReference type="ARBA" id="ARBA00014680"/>
    </source>
</evidence>
<dbReference type="GO" id="GO:0016154">
    <property type="term" value="F:pyrimidine-nucleoside phosphorylase activity"/>
    <property type="evidence" value="ECO:0007669"/>
    <property type="project" value="UniProtKB-EC"/>
</dbReference>
<dbReference type="NCBIfam" id="TIGR02644">
    <property type="entry name" value="Y_phosphoryl"/>
    <property type="match status" value="1"/>
</dbReference>
<dbReference type="PIRSF" id="PIRSF000478">
    <property type="entry name" value="TP_PyNP"/>
    <property type="match status" value="1"/>
</dbReference>
<dbReference type="InterPro" id="IPR036566">
    <property type="entry name" value="PYNP-like_C_sf"/>
</dbReference>
<dbReference type="Pfam" id="PF02885">
    <property type="entry name" value="Glycos_trans_3N"/>
    <property type="match status" value="1"/>
</dbReference>
<evidence type="ECO:0000256" key="1">
    <source>
        <dbReference type="ARBA" id="ARBA00001066"/>
    </source>
</evidence>
<protein>
    <recommendedName>
        <fullName evidence="6">Pyrimidine-nucleoside phosphorylase</fullName>
        <ecNumber evidence="5">2.4.2.2</ecNumber>
    </recommendedName>
</protein>
<dbReference type="InterPro" id="IPR000053">
    <property type="entry name" value="Thymidine/pyrmidine_PPase"/>
</dbReference>
<dbReference type="NCBIfam" id="NF004490">
    <property type="entry name" value="PRK05820.1"/>
    <property type="match status" value="1"/>
</dbReference>
<dbReference type="InterPro" id="IPR018090">
    <property type="entry name" value="Pyrmidine_PPas_bac/euk"/>
</dbReference>
<dbReference type="InterPro" id="IPR000312">
    <property type="entry name" value="Glycosyl_Trfase_fam3"/>
</dbReference>
<dbReference type="NCBIfam" id="NF004747">
    <property type="entry name" value="PRK06078.1"/>
    <property type="match status" value="1"/>
</dbReference>
<evidence type="ECO:0000256" key="7">
    <source>
        <dbReference type="ARBA" id="ARBA00022676"/>
    </source>
</evidence>
<dbReference type="InterPro" id="IPR036320">
    <property type="entry name" value="Glycosyl_Trfase_fam3_N_dom_sf"/>
</dbReference>
<name>A0ABT9Y7X1_9FIRM</name>
<dbReference type="RefSeq" id="WP_307223269.1">
    <property type="nucleotide sequence ID" value="NZ_CP116940.1"/>
</dbReference>
<evidence type="ECO:0000313" key="12">
    <source>
        <dbReference type="EMBL" id="MDQ0203249.1"/>
    </source>
</evidence>
<evidence type="ECO:0000256" key="3">
    <source>
        <dbReference type="ARBA" id="ARBA00006915"/>
    </source>
</evidence>
<dbReference type="Gene3D" id="1.20.970.10">
    <property type="entry name" value="Transferase, Pyrimidine Nucleoside Phosphorylase, Chain C"/>
    <property type="match status" value="1"/>
</dbReference>
<evidence type="ECO:0000256" key="10">
    <source>
        <dbReference type="ARBA" id="ARBA00048525"/>
    </source>
</evidence>
<comment type="catalytic activity">
    <reaction evidence="1">
        <text>2'-deoxyuridine + phosphate = 2-deoxy-alpha-D-ribose 1-phosphate + uracil</text>
        <dbReference type="Rhea" id="RHEA:22824"/>
        <dbReference type="ChEBI" id="CHEBI:16450"/>
        <dbReference type="ChEBI" id="CHEBI:17568"/>
        <dbReference type="ChEBI" id="CHEBI:43474"/>
        <dbReference type="ChEBI" id="CHEBI:57259"/>
        <dbReference type="EC" id="2.4.2.2"/>
    </reaction>
</comment>
<evidence type="ECO:0000256" key="5">
    <source>
        <dbReference type="ARBA" id="ARBA00011889"/>
    </source>
</evidence>
<comment type="similarity">
    <text evidence="3">Belongs to the thymidine/pyrimidine-nucleoside phosphorylase family.</text>
</comment>
<comment type="subunit">
    <text evidence="4">Homodimer.</text>
</comment>
<keyword evidence="13" id="KW-1185">Reference proteome</keyword>
<dbReference type="InterPro" id="IPR013102">
    <property type="entry name" value="PYNP_C"/>
</dbReference>
<keyword evidence="8 12" id="KW-0808">Transferase</keyword>
<evidence type="ECO:0000256" key="2">
    <source>
        <dbReference type="ARBA" id="ARBA00003877"/>
    </source>
</evidence>
<dbReference type="Gene3D" id="3.90.1170.30">
    <property type="entry name" value="Pyrimidine nucleoside phosphorylase-like, C-terminal domain"/>
    <property type="match status" value="1"/>
</dbReference>
<dbReference type="SMART" id="SM00941">
    <property type="entry name" value="PYNP_C"/>
    <property type="match status" value="1"/>
</dbReference>
<accession>A0ABT9Y7X1</accession>
<feature type="domain" description="Pyrimidine nucleoside phosphorylase C-terminal" evidence="11">
    <location>
        <begin position="344"/>
        <end position="418"/>
    </location>
</feature>
<comment type="catalytic activity">
    <reaction evidence="10">
        <text>thymidine + phosphate = 2-deoxy-alpha-D-ribose 1-phosphate + thymine</text>
        <dbReference type="Rhea" id="RHEA:16037"/>
        <dbReference type="ChEBI" id="CHEBI:17748"/>
        <dbReference type="ChEBI" id="CHEBI:17821"/>
        <dbReference type="ChEBI" id="CHEBI:43474"/>
        <dbReference type="ChEBI" id="CHEBI:57259"/>
        <dbReference type="EC" id="2.4.2.2"/>
    </reaction>
</comment>